<dbReference type="GO" id="GO:0006313">
    <property type="term" value="P:DNA transposition"/>
    <property type="evidence" value="ECO:0007669"/>
    <property type="project" value="InterPro"/>
</dbReference>
<dbReference type="SUPFAM" id="SSF48295">
    <property type="entry name" value="TrpR-like"/>
    <property type="match status" value="1"/>
</dbReference>
<dbReference type="GO" id="GO:0043565">
    <property type="term" value="F:sequence-specific DNA binding"/>
    <property type="evidence" value="ECO:0007669"/>
    <property type="project" value="InterPro"/>
</dbReference>
<evidence type="ECO:0008006" key="3">
    <source>
        <dbReference type="Google" id="ProtNLM"/>
    </source>
</evidence>
<evidence type="ECO:0000313" key="1">
    <source>
        <dbReference type="EMBL" id="PJL28251.1"/>
    </source>
</evidence>
<dbReference type="InterPro" id="IPR002514">
    <property type="entry name" value="Transposase_8"/>
</dbReference>
<sequence length="112" mass="12092">MTEAKTKTRRRHSAQLKQQILAECARPGASVASVALSHGINANVVHNWRRLAHAPSTDVQVPTFVPVALPAPNCVPAPDIRIELRRGATSVTLTWPVSAAEHCAAWMGDLLK</sequence>
<dbReference type="Proteomes" id="UP000230167">
    <property type="component" value="Unassembled WGS sequence"/>
</dbReference>
<dbReference type="GO" id="GO:0004803">
    <property type="term" value="F:transposase activity"/>
    <property type="evidence" value="ECO:0007669"/>
    <property type="project" value="InterPro"/>
</dbReference>
<organism evidence="1 2">
    <name type="scientific">Stenotrophomonas maltophilia</name>
    <name type="common">Pseudomonas maltophilia</name>
    <name type="synonym">Xanthomonas maltophilia</name>
    <dbReference type="NCBI Taxonomy" id="40324"/>
    <lineage>
        <taxon>Bacteria</taxon>
        <taxon>Pseudomonadati</taxon>
        <taxon>Pseudomonadota</taxon>
        <taxon>Gammaproteobacteria</taxon>
        <taxon>Lysobacterales</taxon>
        <taxon>Lysobacteraceae</taxon>
        <taxon>Stenotrophomonas</taxon>
        <taxon>Stenotrophomonas maltophilia group</taxon>
    </lineage>
</organism>
<dbReference type="RefSeq" id="WP_100441170.1">
    <property type="nucleotide sequence ID" value="NZ_NEQV01000004.1"/>
</dbReference>
<dbReference type="AlphaFoldDB" id="A0A2J0UB19"/>
<protein>
    <recommendedName>
        <fullName evidence="3">Transposase</fullName>
    </recommendedName>
</protein>
<comment type="caution">
    <text evidence="1">The sequence shown here is derived from an EMBL/GenBank/DDBJ whole genome shotgun (WGS) entry which is preliminary data.</text>
</comment>
<proteinExistence type="predicted"/>
<evidence type="ECO:0000313" key="2">
    <source>
        <dbReference type="Proteomes" id="UP000230167"/>
    </source>
</evidence>
<accession>A0A2J0UB19</accession>
<dbReference type="Pfam" id="PF01527">
    <property type="entry name" value="HTH_Tnp_1"/>
    <property type="match status" value="1"/>
</dbReference>
<reference evidence="1 2" key="1">
    <citation type="journal article" date="2017" name="Front. Microbiol.">
        <title>Double-Face Meets the Bacterial World: The Opportunistic Pathogen Stenotrophomonas maltophilia.</title>
        <authorList>
            <person name="Lira F."/>
            <person name="Berg G."/>
            <person name="Martinez J.L."/>
        </authorList>
    </citation>
    <scope>NUCLEOTIDE SEQUENCE [LARGE SCALE GENOMIC DNA]</scope>
    <source>
        <strain evidence="1 2">EA1</strain>
    </source>
</reference>
<dbReference type="EMBL" id="NEQV01000004">
    <property type="protein sequence ID" value="PJL28251.1"/>
    <property type="molecule type" value="Genomic_DNA"/>
</dbReference>
<dbReference type="OrthoDB" id="9800877at2"/>
<gene>
    <name evidence="1" type="ORF">B9Y64_13580</name>
</gene>
<name>A0A2J0UB19_STEMA</name>
<dbReference type="NCBIfam" id="NF047595">
    <property type="entry name" value="IS66_ISRel24_TnpA"/>
    <property type="match status" value="1"/>
</dbReference>
<dbReference type="InterPro" id="IPR010921">
    <property type="entry name" value="Trp_repressor/repl_initiator"/>
</dbReference>